<keyword evidence="3 7" id="KW-0418">Kinase</keyword>
<dbReference type="Pfam" id="PF00069">
    <property type="entry name" value="Pkinase"/>
    <property type="match status" value="1"/>
</dbReference>
<feature type="domain" description="Protein kinase" evidence="6">
    <location>
        <begin position="52"/>
        <end position="319"/>
    </location>
</feature>
<evidence type="ECO:0000259" key="6">
    <source>
        <dbReference type="PROSITE" id="PS50011"/>
    </source>
</evidence>
<keyword evidence="8" id="KW-1185">Reference proteome</keyword>
<keyword evidence="7" id="KW-0723">Serine/threonine-protein kinase</keyword>
<dbReference type="PROSITE" id="PS50011">
    <property type="entry name" value="PROTEIN_KINASE_DOM"/>
    <property type="match status" value="1"/>
</dbReference>
<dbReference type="RefSeq" id="WP_173125659.1">
    <property type="nucleotide sequence ID" value="NZ_JABRWJ010000006.1"/>
</dbReference>
<evidence type="ECO:0000256" key="5">
    <source>
        <dbReference type="PROSITE-ProRule" id="PRU10141"/>
    </source>
</evidence>
<evidence type="ECO:0000313" key="7">
    <source>
        <dbReference type="EMBL" id="NRF69174.1"/>
    </source>
</evidence>
<feature type="binding site" evidence="5">
    <location>
        <position position="83"/>
    </location>
    <ligand>
        <name>ATP</name>
        <dbReference type="ChEBI" id="CHEBI:30616"/>
    </ligand>
</feature>
<proteinExistence type="predicted"/>
<dbReference type="InterPro" id="IPR011990">
    <property type="entry name" value="TPR-like_helical_dom_sf"/>
</dbReference>
<keyword evidence="2 5" id="KW-0547">Nucleotide-binding</keyword>
<dbReference type="InterPro" id="IPR017441">
    <property type="entry name" value="Protein_kinase_ATP_BS"/>
</dbReference>
<dbReference type="Gene3D" id="3.30.200.20">
    <property type="entry name" value="Phosphorylase Kinase, domain 1"/>
    <property type="match status" value="1"/>
</dbReference>
<evidence type="ECO:0000256" key="3">
    <source>
        <dbReference type="ARBA" id="ARBA00022777"/>
    </source>
</evidence>
<evidence type="ECO:0000256" key="2">
    <source>
        <dbReference type="ARBA" id="ARBA00022741"/>
    </source>
</evidence>
<reference evidence="7 8" key="1">
    <citation type="submission" date="2020-05" db="EMBL/GenBank/DDBJ databases">
        <title>Aquincola sp. isolate from soil.</title>
        <authorList>
            <person name="Han J."/>
            <person name="Kim D.-U."/>
        </authorList>
    </citation>
    <scope>NUCLEOTIDE SEQUENCE [LARGE SCALE GENOMIC DNA]</scope>
    <source>
        <strain evidence="7 8">S2</strain>
    </source>
</reference>
<dbReference type="SUPFAM" id="SSF48452">
    <property type="entry name" value="TPR-like"/>
    <property type="match status" value="1"/>
</dbReference>
<dbReference type="GO" id="GO:0004674">
    <property type="term" value="F:protein serine/threonine kinase activity"/>
    <property type="evidence" value="ECO:0007669"/>
    <property type="project" value="UniProtKB-KW"/>
</dbReference>
<keyword evidence="4 5" id="KW-0067">ATP-binding</keyword>
<dbReference type="PROSITE" id="PS00107">
    <property type="entry name" value="PROTEIN_KINASE_ATP"/>
    <property type="match status" value="1"/>
</dbReference>
<sequence length="827" mass="88527">MNPHEVPSPLLGASDEQTRVLAEPASEALGDALRQAAAAGAEPRSGQRVAGYRLLRPLGEGGMATVWLAERADGQLKRQVAIKLPKASHASGVLAERFARERDVLAALDHPHIARLIDAGVAESGQPFIVLEHVAGVPITEYAAGRPLRDKLRLYLQVLDAVDHAHRHMTVHRDLKPSNILVDAEGQVKLLDFGIAKLLAPTADAPALTQEAVYLMTPKYAAPEQVPGGGAVTTATDVYSAGVVLYELLTGRMPYGRADDSAAQSIQALTLTEPRLPGLGRDVDTVLLKALRKAPRDRYASVEHFAEDLRRLLADRPVLARRVPWWQRLRLLLRRHRLASAAAVVGALLIGGAAALAWQQGRESEAQRARAETVRDFIYRMVSDAEPAQGRSEVTGREMIDAAVARAGSDFASQPRLRGELLGELGRVYFRLRQTEASVATLQEAIGLLEASAESDDAALNRSRAALAEALLRSDGPRATALARQALDACTRPGTACAEARALAHYALTAAESWLGHAPQALMHARAFVAETERARGPDHLDLASALEAFATTARNQGELREAAAAMQRAQAIAARRSMKAVNRARLDAVQSVIDIDLGHYGAARERLLRLTRGNDAPTEHPLQWRLLASAEIGLGRPEAAMAAARNALSDTARGAEGWVAVQAWGLAASLAGQADDGIAALAEAHAGLAAAGFPPASSSMLKLRRMQAEALLRDGRADPVVDLRALAAEHAAVPTPHRVEWGQALDALGCAEALAGRADAARRLHATADERYASALPPEHPLRLRNALLRDLLEGQAAAALAAWHRTLAADSPWRQRAVRNCRVVI</sequence>
<dbReference type="PANTHER" id="PTHR43289">
    <property type="entry name" value="MITOGEN-ACTIVATED PROTEIN KINASE KINASE KINASE 20-RELATED"/>
    <property type="match status" value="1"/>
</dbReference>
<dbReference type="Gene3D" id="1.25.40.10">
    <property type="entry name" value="Tetratricopeptide repeat domain"/>
    <property type="match status" value="1"/>
</dbReference>
<evidence type="ECO:0000256" key="1">
    <source>
        <dbReference type="ARBA" id="ARBA00022679"/>
    </source>
</evidence>
<gene>
    <name evidence="7" type="ORF">HLB44_19445</name>
</gene>
<dbReference type="InterPro" id="IPR000719">
    <property type="entry name" value="Prot_kinase_dom"/>
</dbReference>
<evidence type="ECO:0000313" key="8">
    <source>
        <dbReference type="Proteomes" id="UP000737171"/>
    </source>
</evidence>
<dbReference type="PANTHER" id="PTHR43289:SF34">
    <property type="entry name" value="SERINE_THREONINE-PROTEIN KINASE YBDM-RELATED"/>
    <property type="match status" value="1"/>
</dbReference>
<dbReference type="CDD" id="cd14014">
    <property type="entry name" value="STKc_PknB_like"/>
    <property type="match status" value="1"/>
</dbReference>
<dbReference type="EMBL" id="JABRWJ010000006">
    <property type="protein sequence ID" value="NRF69174.1"/>
    <property type="molecule type" value="Genomic_DNA"/>
</dbReference>
<dbReference type="Gene3D" id="1.10.510.10">
    <property type="entry name" value="Transferase(Phosphotransferase) domain 1"/>
    <property type="match status" value="1"/>
</dbReference>
<dbReference type="InterPro" id="IPR011009">
    <property type="entry name" value="Kinase-like_dom_sf"/>
</dbReference>
<protein>
    <submittedName>
        <fullName evidence="7">Serine/threonine protein kinase</fullName>
    </submittedName>
</protein>
<dbReference type="SMART" id="SM00220">
    <property type="entry name" value="S_TKc"/>
    <property type="match status" value="1"/>
</dbReference>
<dbReference type="SUPFAM" id="SSF56112">
    <property type="entry name" value="Protein kinase-like (PK-like)"/>
    <property type="match status" value="1"/>
</dbReference>
<name>A0ABX2EKW8_9BURK</name>
<comment type="caution">
    <text evidence="7">The sequence shown here is derived from an EMBL/GenBank/DDBJ whole genome shotgun (WGS) entry which is preliminary data.</text>
</comment>
<accession>A0ABX2EKW8</accession>
<organism evidence="7 8">
    <name type="scientific">Pseudaquabacterium terrae</name>
    <dbReference type="NCBI Taxonomy" id="2732868"/>
    <lineage>
        <taxon>Bacteria</taxon>
        <taxon>Pseudomonadati</taxon>
        <taxon>Pseudomonadota</taxon>
        <taxon>Betaproteobacteria</taxon>
        <taxon>Burkholderiales</taxon>
        <taxon>Sphaerotilaceae</taxon>
        <taxon>Pseudaquabacterium</taxon>
    </lineage>
</organism>
<dbReference type="Proteomes" id="UP000737171">
    <property type="component" value="Unassembled WGS sequence"/>
</dbReference>
<keyword evidence="1" id="KW-0808">Transferase</keyword>
<evidence type="ECO:0000256" key="4">
    <source>
        <dbReference type="ARBA" id="ARBA00022840"/>
    </source>
</evidence>